<keyword evidence="4 6" id="KW-1133">Transmembrane helix</keyword>
<reference evidence="7 8" key="1">
    <citation type="submission" date="2019-07" db="EMBL/GenBank/DDBJ databases">
        <title>Whole genome shotgun sequence of Halolactibacillus alkaliphilus NBRC 103919.</title>
        <authorList>
            <person name="Hosoyama A."/>
            <person name="Uohara A."/>
            <person name="Ohji S."/>
            <person name="Ichikawa N."/>
        </authorList>
    </citation>
    <scope>NUCLEOTIDE SEQUENCE [LARGE SCALE GENOMIC DNA]</scope>
    <source>
        <strain evidence="7 8">NBRC 103919</strain>
    </source>
</reference>
<evidence type="ECO:0000313" key="7">
    <source>
        <dbReference type="EMBL" id="GEN55675.1"/>
    </source>
</evidence>
<dbReference type="InterPro" id="IPR014227">
    <property type="entry name" value="YtvI-like"/>
</dbReference>
<comment type="similarity">
    <text evidence="2">Belongs to the autoinducer-2 exporter (AI-2E) (TC 2.A.86) family.</text>
</comment>
<organism evidence="7 8">
    <name type="scientific">Halolactibacillus alkaliphilus</name>
    <dbReference type="NCBI Taxonomy" id="442899"/>
    <lineage>
        <taxon>Bacteria</taxon>
        <taxon>Bacillati</taxon>
        <taxon>Bacillota</taxon>
        <taxon>Bacilli</taxon>
        <taxon>Bacillales</taxon>
        <taxon>Bacillaceae</taxon>
        <taxon>Halolactibacillus</taxon>
    </lineage>
</organism>
<feature type="transmembrane region" description="Helical" evidence="6">
    <location>
        <begin position="241"/>
        <end position="261"/>
    </location>
</feature>
<evidence type="ECO:0000256" key="1">
    <source>
        <dbReference type="ARBA" id="ARBA00004141"/>
    </source>
</evidence>
<feature type="transmembrane region" description="Helical" evidence="6">
    <location>
        <begin position="152"/>
        <end position="178"/>
    </location>
</feature>
<dbReference type="GO" id="GO:0016020">
    <property type="term" value="C:membrane"/>
    <property type="evidence" value="ECO:0007669"/>
    <property type="project" value="UniProtKB-SubCell"/>
</dbReference>
<evidence type="ECO:0000313" key="8">
    <source>
        <dbReference type="Proteomes" id="UP000321400"/>
    </source>
</evidence>
<dbReference type="PANTHER" id="PTHR21716">
    <property type="entry name" value="TRANSMEMBRANE PROTEIN"/>
    <property type="match status" value="1"/>
</dbReference>
<feature type="transmembrane region" description="Helical" evidence="6">
    <location>
        <begin position="312"/>
        <end position="337"/>
    </location>
</feature>
<name>A0A511WX23_9BACI</name>
<feature type="transmembrane region" description="Helical" evidence="6">
    <location>
        <begin position="216"/>
        <end position="236"/>
    </location>
</feature>
<dbReference type="Pfam" id="PF01594">
    <property type="entry name" value="AI-2E_transport"/>
    <property type="match status" value="1"/>
</dbReference>
<feature type="transmembrane region" description="Helical" evidence="6">
    <location>
        <begin position="267"/>
        <end position="291"/>
    </location>
</feature>
<protein>
    <submittedName>
        <fullName evidence="7">Sporulation integral membrane protein YtvI</fullName>
    </submittedName>
</protein>
<dbReference type="EMBL" id="BJYE01000002">
    <property type="protein sequence ID" value="GEN55675.1"/>
    <property type="molecule type" value="Genomic_DNA"/>
</dbReference>
<dbReference type="NCBIfam" id="TIGR02872">
    <property type="entry name" value="spore_ytvI"/>
    <property type="match status" value="1"/>
</dbReference>
<sequence>MTKLLSKRQWTYIFLGVFLLVFALYIMPVSLPLILAFITALFLNPLIKLVEQRLKINRKISTIIIYLIFLILFVVLGAYVITVIVTQLISLVENAPDYILQINNMLLDWSSDLENIMADLPNEFVKEVNNSIQSSVESGTELLRNVLRVDRLAGIVAAVPNYIVSFIVYLIALFLFMLEIPGLKGKFYLLFSDETAERIQFMNARLKSVLVGFLKAQFLVSLVILAVTLVALFIIIPEYAIIMATIIWIVDLIPIVGSIAILAPWSIYMFIAGNTLMGVQLAVLAIILLAIRRTVEPKVMGQHIGLSPLATLIAMYVGLKLLGLLGFIIGPLVVIAFTSAKEAGFVNLNIKL</sequence>
<evidence type="ECO:0000256" key="3">
    <source>
        <dbReference type="ARBA" id="ARBA00022692"/>
    </source>
</evidence>
<dbReference type="Proteomes" id="UP000321400">
    <property type="component" value="Unassembled WGS sequence"/>
</dbReference>
<feature type="transmembrane region" description="Helical" evidence="6">
    <location>
        <begin position="12"/>
        <end position="43"/>
    </location>
</feature>
<keyword evidence="5 6" id="KW-0472">Membrane</keyword>
<evidence type="ECO:0000256" key="6">
    <source>
        <dbReference type="SAM" id="Phobius"/>
    </source>
</evidence>
<feature type="transmembrane region" description="Helical" evidence="6">
    <location>
        <begin position="63"/>
        <end position="85"/>
    </location>
</feature>
<dbReference type="OrthoDB" id="9774361at2"/>
<gene>
    <name evidence="7" type="ORF">HAL01_01390</name>
</gene>
<accession>A0A511WX23</accession>
<evidence type="ECO:0000256" key="5">
    <source>
        <dbReference type="ARBA" id="ARBA00023136"/>
    </source>
</evidence>
<dbReference type="RefSeq" id="WP_089799358.1">
    <property type="nucleotide sequence ID" value="NZ_BJYE01000002.1"/>
</dbReference>
<comment type="subcellular location">
    <subcellularLocation>
        <location evidence="1">Membrane</location>
        <topology evidence="1">Multi-pass membrane protein</topology>
    </subcellularLocation>
</comment>
<keyword evidence="3 6" id="KW-0812">Transmembrane</keyword>
<keyword evidence="8" id="KW-1185">Reference proteome</keyword>
<dbReference type="InterPro" id="IPR002549">
    <property type="entry name" value="AI-2E-like"/>
</dbReference>
<evidence type="ECO:0000256" key="2">
    <source>
        <dbReference type="ARBA" id="ARBA00009773"/>
    </source>
</evidence>
<dbReference type="PANTHER" id="PTHR21716:SF68">
    <property type="entry name" value="TRANSPORT PROTEIN YTVI-RELATED"/>
    <property type="match status" value="1"/>
</dbReference>
<evidence type="ECO:0000256" key="4">
    <source>
        <dbReference type="ARBA" id="ARBA00022989"/>
    </source>
</evidence>
<dbReference type="AlphaFoldDB" id="A0A511WX23"/>
<dbReference type="GO" id="GO:0055085">
    <property type="term" value="P:transmembrane transport"/>
    <property type="evidence" value="ECO:0007669"/>
    <property type="project" value="TreeGrafter"/>
</dbReference>
<dbReference type="STRING" id="442899.SAMN05720591_1022"/>
<proteinExistence type="inferred from homology"/>
<comment type="caution">
    <text evidence="7">The sequence shown here is derived from an EMBL/GenBank/DDBJ whole genome shotgun (WGS) entry which is preliminary data.</text>
</comment>